<evidence type="ECO:0000313" key="7">
    <source>
        <dbReference type="EMBL" id="CAG8509988.1"/>
    </source>
</evidence>
<dbReference type="EC" id="2.1.1.71" evidence="5"/>
<evidence type="ECO:0000256" key="1">
    <source>
        <dbReference type="ARBA" id="ARBA00022603"/>
    </source>
</evidence>
<feature type="topological domain" description="Cytoplasmic" evidence="5">
    <location>
        <begin position="154"/>
        <end position="175"/>
    </location>
</feature>
<evidence type="ECO:0000256" key="3">
    <source>
        <dbReference type="ARBA" id="ARBA00022691"/>
    </source>
</evidence>
<feature type="binding site" evidence="5">
    <location>
        <begin position="155"/>
        <end position="156"/>
    </location>
    <ligand>
        <name>S-adenosyl-L-methionine</name>
        <dbReference type="ChEBI" id="CHEBI:59789"/>
    </ligand>
</feature>
<keyword evidence="5" id="KW-0444">Lipid biosynthesis</keyword>
<feature type="transmembrane region" description="Helical" evidence="6">
    <location>
        <begin position="97"/>
        <end position="119"/>
    </location>
</feature>
<protein>
    <recommendedName>
        <fullName evidence="5">Phosphatidyl-N-methylethanolamine N-methyltransferase</fullName>
        <ecNumber evidence="5">2.1.1.71</ecNumber>
    </recommendedName>
    <alternativeName>
        <fullName evidence="5">Phospholipid methyltransferase</fullName>
        <shortName evidence="5">PLMT</shortName>
    </alternativeName>
</protein>
<dbReference type="Proteomes" id="UP000789831">
    <property type="component" value="Unassembled WGS sequence"/>
</dbReference>
<dbReference type="PANTHER" id="PTHR15458:SF5">
    <property type="entry name" value="PHOSPHATIDYLETHANOLAMINE N-METHYLTRANSFERASE"/>
    <property type="match status" value="1"/>
</dbReference>
<keyword evidence="1 5" id="KW-0489">Methyltransferase</keyword>
<feature type="transmembrane region" description="Helical" evidence="6">
    <location>
        <begin position="50"/>
        <end position="72"/>
    </location>
</feature>
<proteinExistence type="inferred from homology"/>
<dbReference type="PANTHER" id="PTHR15458">
    <property type="entry name" value="PHOSPHATIDYLETHANOLAMINE N-METHYLTRANSFERASE"/>
    <property type="match status" value="1"/>
</dbReference>
<dbReference type="HAMAP" id="MF_03216">
    <property type="entry name" value="PLMT"/>
    <property type="match status" value="1"/>
</dbReference>
<keyword evidence="5 6" id="KW-0472">Membrane</keyword>
<dbReference type="GO" id="GO:0031966">
    <property type="term" value="C:mitochondrial membrane"/>
    <property type="evidence" value="ECO:0007669"/>
    <property type="project" value="UniProtKB-SubCell"/>
</dbReference>
<dbReference type="EMBL" id="CAJVPL010000563">
    <property type="protein sequence ID" value="CAG8509988.1"/>
    <property type="molecule type" value="Genomic_DNA"/>
</dbReference>
<keyword evidence="5 6" id="KW-0812">Transmembrane</keyword>
<accession>A0A9N9F5A8</accession>
<feature type="topological domain" description="Lumenal" evidence="5">
    <location>
        <begin position="1"/>
        <end position="17"/>
    </location>
</feature>
<comment type="catalytic activity">
    <reaction evidence="5">
        <text>a 1,2-diacyl-sn-glycero-3-phospho-N,N-dimethylethanolamine + S-adenosyl-L-methionine = a 1,2-diacyl-sn-glycero-3-phosphocholine + S-adenosyl-L-homocysteine + H(+)</text>
        <dbReference type="Rhea" id="RHEA:32739"/>
        <dbReference type="ChEBI" id="CHEBI:15378"/>
        <dbReference type="ChEBI" id="CHEBI:57643"/>
        <dbReference type="ChEBI" id="CHEBI:57856"/>
        <dbReference type="ChEBI" id="CHEBI:59789"/>
        <dbReference type="ChEBI" id="CHEBI:64572"/>
    </reaction>
</comment>
<evidence type="ECO:0000256" key="4">
    <source>
        <dbReference type="ARBA" id="ARBA00022824"/>
    </source>
</evidence>
<evidence type="ECO:0000313" key="8">
    <source>
        <dbReference type="Proteomes" id="UP000789831"/>
    </source>
</evidence>
<dbReference type="InterPro" id="IPR024960">
    <property type="entry name" value="PEMT/MFAP"/>
</dbReference>
<keyword evidence="5" id="KW-0594">Phospholipid biosynthesis</keyword>
<keyword evidence="4 5" id="KW-0256">Endoplasmic reticulum</keyword>
<comment type="catalytic activity">
    <reaction evidence="5">
        <text>a 1,2-diacyl-sn-glycero-3-phospho-N-methylethanolamine + S-adenosyl-L-methionine = a 1,2-diacyl-sn-glycero-3-phospho-N,N-dimethylethanolamine + S-adenosyl-L-homocysteine + H(+)</text>
        <dbReference type="Rhea" id="RHEA:32735"/>
        <dbReference type="ChEBI" id="CHEBI:15378"/>
        <dbReference type="ChEBI" id="CHEBI:57856"/>
        <dbReference type="ChEBI" id="CHEBI:59789"/>
        <dbReference type="ChEBI" id="CHEBI:64572"/>
        <dbReference type="ChEBI" id="CHEBI:64573"/>
        <dbReference type="EC" id="2.1.1.71"/>
    </reaction>
</comment>
<organism evidence="7 8">
    <name type="scientific">Ambispora gerdemannii</name>
    <dbReference type="NCBI Taxonomy" id="144530"/>
    <lineage>
        <taxon>Eukaryota</taxon>
        <taxon>Fungi</taxon>
        <taxon>Fungi incertae sedis</taxon>
        <taxon>Mucoromycota</taxon>
        <taxon>Glomeromycotina</taxon>
        <taxon>Glomeromycetes</taxon>
        <taxon>Archaeosporales</taxon>
        <taxon>Ambisporaceae</taxon>
        <taxon>Ambispora</taxon>
    </lineage>
</organism>
<comment type="caution">
    <text evidence="5">Lacks conserved residue(s) required for the propagation of feature annotation.</text>
</comment>
<feature type="transmembrane region" description="Helical" evidence="6">
    <location>
        <begin position="131"/>
        <end position="151"/>
    </location>
</feature>
<keyword evidence="5" id="KW-0443">Lipid metabolism</keyword>
<keyword evidence="5 6" id="KW-1133">Transmembrane helix</keyword>
<evidence type="ECO:0000256" key="2">
    <source>
        <dbReference type="ARBA" id="ARBA00022679"/>
    </source>
</evidence>
<dbReference type="GO" id="GO:0032259">
    <property type="term" value="P:methylation"/>
    <property type="evidence" value="ECO:0007669"/>
    <property type="project" value="UniProtKB-KW"/>
</dbReference>
<keyword evidence="5" id="KW-0496">Mitochondrion</keyword>
<evidence type="ECO:0000256" key="6">
    <source>
        <dbReference type="SAM" id="Phobius"/>
    </source>
</evidence>
<name>A0A9N9F5A8_9GLOM</name>
<sequence length="175" mass="19752">MVSKDSASFLDYIDLNEKSLLISFVSITFNPIFWNHVARREYKTKFITRLAGGNAFLGCYALAVTIFSLGIFRDYLYKTAIENQPQYPGLQHDYVKAVAIGLFLAGNIFVLSSMYALGVTGTYLGKEIEQWFASPAGLVLTAWAFFCYIVALRFEGPFTTMIYERRDAAEKAKDN</sequence>
<gene>
    <name evidence="7" type="ORF">AGERDE_LOCUS4691</name>
</gene>
<feature type="topological domain" description="Cytoplasmic" evidence="5">
    <location>
        <begin position="73"/>
        <end position="99"/>
    </location>
</feature>
<comment type="similarity">
    <text evidence="5">Belongs to the class VI-like SAM-binding methyltransferase superfamily. PEMT/PEM2 methyltransferase family.</text>
</comment>
<feature type="topological domain" description="Lumenal" evidence="5">
    <location>
        <begin position="39"/>
        <end position="50"/>
    </location>
</feature>
<comment type="function">
    <text evidence="5">Catalyzes the second two steps of the methylation pathway of phosphatidylcholine biosynthesis, the SAM-dependent methylation of phosphatidylmonomethylethanolamine (PMME) to phosphatidyldimethylethanolamine (PDME) and of PDME to phosphatidylcholine (PC).</text>
</comment>
<keyword evidence="3 5" id="KW-0949">S-adenosyl-L-methionine</keyword>
<feature type="intramembrane region" description="Helical" evidence="5">
    <location>
        <begin position="18"/>
        <end position="38"/>
    </location>
</feature>
<comment type="caution">
    <text evidence="7">The sequence shown here is derived from an EMBL/GenBank/DDBJ whole genome shotgun (WGS) entry which is preliminary data.</text>
</comment>
<keyword evidence="8" id="KW-1185">Reference proteome</keyword>
<reference evidence="7" key="1">
    <citation type="submission" date="2021-06" db="EMBL/GenBank/DDBJ databases">
        <authorList>
            <person name="Kallberg Y."/>
            <person name="Tangrot J."/>
            <person name="Rosling A."/>
        </authorList>
    </citation>
    <scope>NUCLEOTIDE SEQUENCE</scope>
    <source>
        <strain evidence="7">MT106</strain>
    </source>
</reference>
<comment type="pathway">
    <text evidence="5">Phospholipid metabolism; phosphatidylcholine biosynthesis.</text>
</comment>
<dbReference type="GO" id="GO:0000773">
    <property type="term" value="F:phosphatidyl-N-methylethanolamine N-methyltransferase activity"/>
    <property type="evidence" value="ECO:0007669"/>
    <property type="project" value="UniProtKB-UniRule"/>
</dbReference>
<comment type="subcellular location">
    <subcellularLocation>
        <location evidence="5">Endoplasmic reticulum membrane</location>
        <topology evidence="5">Multi-pass membrane protein</topology>
    </subcellularLocation>
    <subcellularLocation>
        <location evidence="5">Mitochondrion membrane</location>
        <topology evidence="5">Multi-pass membrane protein</topology>
    </subcellularLocation>
</comment>
<keyword evidence="5" id="KW-1208">Phospholipid metabolism</keyword>
<feature type="binding site" evidence="5">
    <location>
        <begin position="104"/>
        <end position="106"/>
    </location>
    <ligand>
        <name>S-adenosyl-L-methionine</name>
        <dbReference type="ChEBI" id="CHEBI:59789"/>
    </ligand>
</feature>
<dbReference type="GO" id="GO:0006656">
    <property type="term" value="P:phosphatidylcholine biosynthetic process"/>
    <property type="evidence" value="ECO:0007669"/>
    <property type="project" value="UniProtKB-UniRule"/>
</dbReference>
<feature type="transmembrane region" description="Helical" evidence="6">
    <location>
        <begin position="20"/>
        <end position="38"/>
    </location>
</feature>
<dbReference type="AlphaFoldDB" id="A0A9N9F5A8"/>
<dbReference type="GO" id="GO:0005789">
    <property type="term" value="C:endoplasmic reticulum membrane"/>
    <property type="evidence" value="ECO:0007669"/>
    <property type="project" value="UniProtKB-SubCell"/>
</dbReference>
<evidence type="ECO:0000256" key="5">
    <source>
        <dbReference type="HAMAP-Rule" id="MF_03216"/>
    </source>
</evidence>
<keyword evidence="2 5" id="KW-0808">Transferase</keyword>
<dbReference type="OrthoDB" id="8300106at2759"/>